<reference evidence="2" key="1">
    <citation type="submission" date="2021-01" db="EMBL/GenBank/DDBJ databases">
        <authorList>
            <person name="Kaushik A."/>
        </authorList>
    </citation>
    <scope>NUCLEOTIDE SEQUENCE</scope>
    <source>
        <strain evidence="2">AG6-10EEA</strain>
    </source>
</reference>
<name>A0A8H3AI17_9AGAM</name>
<keyword evidence="1" id="KW-1133">Transmembrane helix</keyword>
<gene>
    <name evidence="2" type="ORF">RDB_LOCUS19321</name>
</gene>
<evidence type="ECO:0008006" key="4">
    <source>
        <dbReference type="Google" id="ProtNLM"/>
    </source>
</evidence>
<organism evidence="2 3">
    <name type="scientific">Rhizoctonia solani</name>
    <dbReference type="NCBI Taxonomy" id="456999"/>
    <lineage>
        <taxon>Eukaryota</taxon>
        <taxon>Fungi</taxon>
        <taxon>Dikarya</taxon>
        <taxon>Basidiomycota</taxon>
        <taxon>Agaricomycotina</taxon>
        <taxon>Agaricomycetes</taxon>
        <taxon>Cantharellales</taxon>
        <taxon>Ceratobasidiaceae</taxon>
        <taxon>Rhizoctonia</taxon>
    </lineage>
</organism>
<evidence type="ECO:0000313" key="3">
    <source>
        <dbReference type="Proteomes" id="UP000663853"/>
    </source>
</evidence>
<dbReference type="AlphaFoldDB" id="A0A8H3AI17"/>
<sequence>MKLPQLEHPVQKKYTIPYLPETFYIVSFLVICILLVLNVALVGSDVVTTLVSNPYVNDRPWWMPSFWPDYIRPRSVNDCQPVSLVDTQALHTNSSVSLFTYAFRRANVAIEDGDPTKQMRPVPYMANSFEQCEVRTIMWALDLPSRNMKFESNIFCKLGGQKQFTFIVPENLTLQMTHHVSANYDLGRDSTSDYVSYNTFSAQRGIGLNLVATVPIFQGLPADSASANNVLAVLDGFRSDLIAAVLTEVKLRQMNNIFFHSTYIVEWAAGLGKFCFDPSDWTLNGPRYNGECLGVRDPYRTLRAYGTSEDRGPGFDLYPEFLAPFAVTSTNFLIALRDAIRIDLGDIDASSNIYLNKTYFDEVIEVDPYREAMAPLLINADLPWRVSYDHYWVDCTPWTCSNGTWTETFKAMSTDTPRENLILPYRPTPTASVFNLSYLCPKLQRKPIASLLMSVFVSTVTMYNFLYALFGFVMPKVEALYQRRRAYIRDKAAIDSESQRETSTLFEKLEDDLCNPPYLGPRGDLPRPKSWHPGFAFTFRGMIRQNEARTTSKSAMRYSV</sequence>
<feature type="transmembrane region" description="Helical" evidence="1">
    <location>
        <begin position="448"/>
        <end position="474"/>
    </location>
</feature>
<proteinExistence type="predicted"/>
<keyword evidence="1" id="KW-0812">Transmembrane</keyword>
<protein>
    <recommendedName>
        <fullName evidence="4">Transmembrane protein</fullName>
    </recommendedName>
</protein>
<feature type="transmembrane region" description="Helical" evidence="1">
    <location>
        <begin position="21"/>
        <end position="43"/>
    </location>
</feature>
<accession>A0A8H3AI17</accession>
<evidence type="ECO:0000256" key="1">
    <source>
        <dbReference type="SAM" id="Phobius"/>
    </source>
</evidence>
<keyword evidence="1" id="KW-0472">Membrane</keyword>
<dbReference type="Proteomes" id="UP000663853">
    <property type="component" value="Unassembled WGS sequence"/>
</dbReference>
<evidence type="ECO:0000313" key="2">
    <source>
        <dbReference type="EMBL" id="CAE6426961.1"/>
    </source>
</evidence>
<dbReference type="EMBL" id="CAJMXA010000340">
    <property type="protein sequence ID" value="CAE6426961.1"/>
    <property type="molecule type" value="Genomic_DNA"/>
</dbReference>
<comment type="caution">
    <text evidence="2">The sequence shown here is derived from an EMBL/GenBank/DDBJ whole genome shotgun (WGS) entry which is preliminary data.</text>
</comment>